<dbReference type="InterPro" id="IPR016181">
    <property type="entry name" value="Acyl_CoA_acyltransferase"/>
</dbReference>
<organism evidence="2 3">
    <name type="scientific">Candidatus Nitrospira neomarina</name>
    <dbReference type="NCBI Taxonomy" id="3020899"/>
    <lineage>
        <taxon>Bacteria</taxon>
        <taxon>Pseudomonadati</taxon>
        <taxon>Nitrospirota</taxon>
        <taxon>Nitrospiria</taxon>
        <taxon>Nitrospirales</taxon>
        <taxon>Nitrospiraceae</taxon>
        <taxon>Nitrospira</taxon>
    </lineage>
</organism>
<keyword evidence="3" id="KW-1185">Reference proteome</keyword>
<dbReference type="PANTHER" id="PTHR42791:SF1">
    <property type="entry name" value="N-ACETYLTRANSFERASE DOMAIN-CONTAINING PROTEIN"/>
    <property type="match status" value="1"/>
</dbReference>
<reference evidence="2 3" key="1">
    <citation type="submission" date="2023-01" db="EMBL/GenBank/DDBJ databases">
        <title>Cultivation and genomic characterization of new, ubiquitous marine nitrite-oxidizing bacteria from the Nitrospirales.</title>
        <authorList>
            <person name="Mueller A.J."/>
            <person name="Daebeler A."/>
            <person name="Herbold C.W."/>
            <person name="Kirkegaard R.H."/>
            <person name="Daims H."/>
        </authorList>
    </citation>
    <scope>NUCLEOTIDE SEQUENCE [LARGE SCALE GENOMIC DNA]</scope>
    <source>
        <strain evidence="2 3">DK</strain>
    </source>
</reference>
<dbReference type="AlphaFoldDB" id="A0AA96GER9"/>
<dbReference type="PROSITE" id="PS51186">
    <property type="entry name" value="GNAT"/>
    <property type="match status" value="1"/>
</dbReference>
<evidence type="ECO:0000313" key="3">
    <source>
        <dbReference type="Proteomes" id="UP001302494"/>
    </source>
</evidence>
<accession>A0AA96GER9</accession>
<dbReference type="EMBL" id="CP116968">
    <property type="protein sequence ID" value="WNM60518.1"/>
    <property type="molecule type" value="Genomic_DNA"/>
</dbReference>
<dbReference type="GO" id="GO:0016747">
    <property type="term" value="F:acyltransferase activity, transferring groups other than amino-acyl groups"/>
    <property type="evidence" value="ECO:0007669"/>
    <property type="project" value="InterPro"/>
</dbReference>
<evidence type="ECO:0000313" key="2">
    <source>
        <dbReference type="EMBL" id="WNM60518.1"/>
    </source>
</evidence>
<gene>
    <name evidence="2" type="ORF">PQG83_12175</name>
</gene>
<protein>
    <submittedName>
        <fullName evidence="2">GNAT family N-acetyltransferase</fullName>
        <ecNumber evidence="2">2.3.1.-</ecNumber>
    </submittedName>
</protein>
<dbReference type="Proteomes" id="UP001302494">
    <property type="component" value="Chromosome"/>
</dbReference>
<dbReference type="Pfam" id="PF00583">
    <property type="entry name" value="Acetyltransf_1"/>
    <property type="match status" value="1"/>
</dbReference>
<dbReference type="KEGG" id="nneo:PQG83_12175"/>
<proteinExistence type="predicted"/>
<dbReference type="Gene3D" id="3.40.630.30">
    <property type="match status" value="1"/>
</dbReference>
<dbReference type="EC" id="2.3.1.-" evidence="2"/>
<dbReference type="RefSeq" id="WP_312741369.1">
    <property type="nucleotide sequence ID" value="NZ_CP116968.1"/>
</dbReference>
<feature type="domain" description="N-acetyltransferase" evidence="1">
    <location>
        <begin position="47"/>
        <end position="194"/>
    </location>
</feature>
<keyword evidence="2" id="KW-0808">Transferase</keyword>
<dbReference type="CDD" id="cd04301">
    <property type="entry name" value="NAT_SF"/>
    <property type="match status" value="1"/>
</dbReference>
<keyword evidence="2" id="KW-0012">Acyltransferase</keyword>
<name>A0AA96GER9_9BACT</name>
<sequence>MSAPSATCASFSDYERTIATLVTAFISDPFIRWMFPDAKQYLHYFPQALKNFAGRAFDHGSAYRSEDFKAAALWLPPGVSPDEEGLGTVLQEGVATERQGEVFAILEQASASHPPVAHWYLPAIGVEPMFQGKGYASALLAQGVAVCDGAHVAAYLEATNPVNIPLYRRFGFEIVGEIQAGSSQPIFPMLRAAR</sequence>
<dbReference type="InterPro" id="IPR052523">
    <property type="entry name" value="Trichothecene_AcTrans"/>
</dbReference>
<dbReference type="PANTHER" id="PTHR42791">
    <property type="entry name" value="GNAT FAMILY ACETYLTRANSFERASE"/>
    <property type="match status" value="1"/>
</dbReference>
<dbReference type="SUPFAM" id="SSF55729">
    <property type="entry name" value="Acyl-CoA N-acyltransferases (Nat)"/>
    <property type="match status" value="1"/>
</dbReference>
<evidence type="ECO:0000259" key="1">
    <source>
        <dbReference type="PROSITE" id="PS51186"/>
    </source>
</evidence>
<dbReference type="InterPro" id="IPR000182">
    <property type="entry name" value="GNAT_dom"/>
</dbReference>